<evidence type="ECO:0000256" key="1">
    <source>
        <dbReference type="SAM" id="SignalP"/>
    </source>
</evidence>
<reference evidence="2" key="2">
    <citation type="journal article" date="2015" name="Fish Shellfish Immunol.">
        <title>Early steps in the European eel (Anguilla anguilla)-Vibrio vulnificus interaction in the gills: Role of the RtxA13 toxin.</title>
        <authorList>
            <person name="Callol A."/>
            <person name="Pajuelo D."/>
            <person name="Ebbesson L."/>
            <person name="Teles M."/>
            <person name="MacKenzie S."/>
            <person name="Amaro C."/>
        </authorList>
    </citation>
    <scope>NUCLEOTIDE SEQUENCE</scope>
</reference>
<protein>
    <recommendedName>
        <fullName evidence="3">Secreted protein</fullName>
    </recommendedName>
</protein>
<organism evidence="2">
    <name type="scientific">Anguilla anguilla</name>
    <name type="common">European freshwater eel</name>
    <name type="synonym">Muraena anguilla</name>
    <dbReference type="NCBI Taxonomy" id="7936"/>
    <lineage>
        <taxon>Eukaryota</taxon>
        <taxon>Metazoa</taxon>
        <taxon>Chordata</taxon>
        <taxon>Craniata</taxon>
        <taxon>Vertebrata</taxon>
        <taxon>Euteleostomi</taxon>
        <taxon>Actinopterygii</taxon>
        <taxon>Neopterygii</taxon>
        <taxon>Teleostei</taxon>
        <taxon>Anguilliformes</taxon>
        <taxon>Anguillidae</taxon>
        <taxon>Anguilla</taxon>
    </lineage>
</organism>
<sequence>MPFSLCRWTVMSGLMKLLASIGIPMPRFAYIPSSNSRAALRMIRSRTRSDSFLGLGASAWSFLPFASLSSSRIGCP</sequence>
<evidence type="ECO:0000313" key="2">
    <source>
        <dbReference type="EMBL" id="JAI02468.1"/>
    </source>
</evidence>
<accession>A0A0E9XIB9</accession>
<proteinExistence type="predicted"/>
<feature type="signal peptide" evidence="1">
    <location>
        <begin position="1"/>
        <end position="20"/>
    </location>
</feature>
<feature type="chain" id="PRO_5002435187" description="Secreted protein" evidence="1">
    <location>
        <begin position="21"/>
        <end position="76"/>
    </location>
</feature>
<dbReference type="EMBL" id="GBXM01006110">
    <property type="protein sequence ID" value="JAI02468.1"/>
    <property type="molecule type" value="Transcribed_RNA"/>
</dbReference>
<name>A0A0E9XIB9_ANGAN</name>
<keyword evidence="1" id="KW-0732">Signal</keyword>
<evidence type="ECO:0008006" key="3">
    <source>
        <dbReference type="Google" id="ProtNLM"/>
    </source>
</evidence>
<reference evidence="2" key="1">
    <citation type="submission" date="2014-11" db="EMBL/GenBank/DDBJ databases">
        <authorList>
            <person name="Amaro Gonzalez C."/>
        </authorList>
    </citation>
    <scope>NUCLEOTIDE SEQUENCE</scope>
</reference>
<dbReference type="AlphaFoldDB" id="A0A0E9XIB9"/>